<keyword evidence="1" id="KW-0862">Zinc</keyword>
<dbReference type="PROSITE" id="PS00028">
    <property type="entry name" value="ZINC_FINGER_C2H2_1"/>
    <property type="match status" value="1"/>
</dbReference>
<feature type="compositionally biased region" description="Polar residues" evidence="2">
    <location>
        <begin position="14"/>
        <end position="50"/>
    </location>
</feature>
<keyword evidence="1" id="KW-0863">Zinc-finger</keyword>
<evidence type="ECO:0000313" key="5">
    <source>
        <dbReference type="Proteomes" id="UP001556367"/>
    </source>
</evidence>
<dbReference type="SMART" id="SM00355">
    <property type="entry name" value="ZnF_C2H2"/>
    <property type="match status" value="2"/>
</dbReference>
<dbReference type="InterPro" id="IPR036236">
    <property type="entry name" value="Znf_C2H2_sf"/>
</dbReference>
<evidence type="ECO:0000256" key="2">
    <source>
        <dbReference type="SAM" id="MobiDB-lite"/>
    </source>
</evidence>
<feature type="compositionally biased region" description="Low complexity" evidence="2">
    <location>
        <begin position="174"/>
        <end position="185"/>
    </location>
</feature>
<keyword evidence="5" id="KW-1185">Reference proteome</keyword>
<protein>
    <recommendedName>
        <fullName evidence="3">C2H2-type domain-containing protein</fullName>
    </recommendedName>
</protein>
<reference evidence="5" key="1">
    <citation type="submission" date="2024-06" db="EMBL/GenBank/DDBJ databases">
        <title>Multi-omics analyses provide insights into the biosynthesis of the anticancer antibiotic pleurotin in Hohenbuehelia grisea.</title>
        <authorList>
            <person name="Weaver J.A."/>
            <person name="Alberti F."/>
        </authorList>
    </citation>
    <scope>NUCLEOTIDE SEQUENCE [LARGE SCALE GENOMIC DNA]</scope>
    <source>
        <strain evidence="5">T-177</strain>
    </source>
</reference>
<evidence type="ECO:0000259" key="3">
    <source>
        <dbReference type="PROSITE" id="PS50157"/>
    </source>
</evidence>
<feature type="compositionally biased region" description="Low complexity" evidence="2">
    <location>
        <begin position="99"/>
        <end position="113"/>
    </location>
</feature>
<keyword evidence="1" id="KW-0479">Metal-binding</keyword>
<dbReference type="Proteomes" id="UP001556367">
    <property type="component" value="Unassembled WGS sequence"/>
</dbReference>
<comment type="caution">
    <text evidence="4">The sequence shown here is derived from an EMBL/GenBank/DDBJ whole genome shotgun (WGS) entry which is preliminary data.</text>
</comment>
<evidence type="ECO:0000313" key="4">
    <source>
        <dbReference type="EMBL" id="KAL0956821.1"/>
    </source>
</evidence>
<dbReference type="Pfam" id="PF00096">
    <property type="entry name" value="zf-C2H2"/>
    <property type="match status" value="2"/>
</dbReference>
<feature type="region of interest" description="Disordered" evidence="2">
    <location>
        <begin position="1"/>
        <end position="149"/>
    </location>
</feature>
<sequence length="251" mass="27798">MHHTRNYSYDDQHSSYPSSHQGTSYGAAPQSYSGRSYDPTTGQYYVSTQAPPHAQNAAYPRSMSVSPEAHRFSGNANPPNGYYSSNGSSSTQAGYPPGSASYYDPSQSYPQSSMGHSQSPRFIPTPSELATNYPGYSADGRAISPSQSRRPEYYSAEYHQQLASSQLQHGGRIPSSRPRSTAPTSNNAASGERFPCEKCGKTFSRSHDRKRHHETQHLAQPVMHRCRFCVKEFSRADSLKRHLDNGCDEMP</sequence>
<dbReference type="PROSITE" id="PS50157">
    <property type="entry name" value="ZINC_FINGER_C2H2_2"/>
    <property type="match status" value="2"/>
</dbReference>
<dbReference type="Gene3D" id="3.30.160.60">
    <property type="entry name" value="Classic Zinc Finger"/>
    <property type="match status" value="1"/>
</dbReference>
<feature type="region of interest" description="Disordered" evidence="2">
    <location>
        <begin position="163"/>
        <end position="197"/>
    </location>
</feature>
<dbReference type="EMBL" id="JASNQZ010000006">
    <property type="protein sequence ID" value="KAL0956821.1"/>
    <property type="molecule type" value="Genomic_DNA"/>
</dbReference>
<organism evidence="4 5">
    <name type="scientific">Hohenbuehelia grisea</name>
    <dbReference type="NCBI Taxonomy" id="104357"/>
    <lineage>
        <taxon>Eukaryota</taxon>
        <taxon>Fungi</taxon>
        <taxon>Dikarya</taxon>
        <taxon>Basidiomycota</taxon>
        <taxon>Agaricomycotina</taxon>
        <taxon>Agaricomycetes</taxon>
        <taxon>Agaricomycetidae</taxon>
        <taxon>Agaricales</taxon>
        <taxon>Pleurotineae</taxon>
        <taxon>Pleurotaceae</taxon>
        <taxon>Hohenbuehelia</taxon>
    </lineage>
</organism>
<feature type="domain" description="C2H2-type" evidence="3">
    <location>
        <begin position="224"/>
        <end position="251"/>
    </location>
</feature>
<proteinExistence type="predicted"/>
<feature type="compositionally biased region" description="Low complexity" evidence="2">
    <location>
        <begin position="77"/>
        <end position="90"/>
    </location>
</feature>
<feature type="domain" description="C2H2-type" evidence="3">
    <location>
        <begin position="194"/>
        <end position="222"/>
    </location>
</feature>
<gene>
    <name evidence="4" type="ORF">HGRIS_002932</name>
</gene>
<evidence type="ECO:0000256" key="1">
    <source>
        <dbReference type="PROSITE-ProRule" id="PRU00042"/>
    </source>
</evidence>
<dbReference type="SUPFAM" id="SSF57667">
    <property type="entry name" value="beta-beta-alpha zinc fingers"/>
    <property type="match status" value="1"/>
</dbReference>
<accession>A0ABR3JM62</accession>
<name>A0ABR3JM62_9AGAR</name>
<dbReference type="InterPro" id="IPR013087">
    <property type="entry name" value="Znf_C2H2_type"/>
</dbReference>